<dbReference type="RefSeq" id="WP_381609963.1">
    <property type="nucleotide sequence ID" value="NZ_JBHTEB010000001.1"/>
</dbReference>
<keyword evidence="2" id="KW-1185">Reference proteome</keyword>
<gene>
    <name evidence="1" type="ORF">ACFQZ6_17460</name>
</gene>
<dbReference type="SUPFAM" id="SSF53098">
    <property type="entry name" value="Ribonuclease H-like"/>
    <property type="match status" value="1"/>
</dbReference>
<dbReference type="InterPro" id="IPR012337">
    <property type="entry name" value="RNaseH-like_sf"/>
</dbReference>
<evidence type="ECO:0000313" key="2">
    <source>
        <dbReference type="Proteomes" id="UP001597023"/>
    </source>
</evidence>
<protein>
    <submittedName>
        <fullName evidence="1">Uncharacterized protein</fullName>
    </submittedName>
</protein>
<dbReference type="EMBL" id="JBHTEB010000001">
    <property type="protein sequence ID" value="MFD0315975.1"/>
    <property type="molecule type" value="Genomic_DNA"/>
</dbReference>
<comment type="caution">
    <text evidence="1">The sequence shown here is derived from an EMBL/GenBank/DDBJ whole genome shotgun (WGS) entry which is preliminary data.</text>
</comment>
<sequence>MPDRGLPAPYALTVLARECSRHNVAFLDGDVAPVIDPFVLDKQIDRYRSGRRTLPALCEHYRVRHDGPNDATADALAAARLAWRLPRVHPQLATIALPDLHHRQRQWAAEQAVSLRQHLRRTNPAAAVSGDWPLTPAP</sequence>
<dbReference type="InterPro" id="IPR036397">
    <property type="entry name" value="RNaseH_sf"/>
</dbReference>
<proteinExistence type="predicted"/>
<name>A0ABW2W920_9ACTN</name>
<reference evidence="2" key="1">
    <citation type="journal article" date="2019" name="Int. J. Syst. Evol. Microbiol.">
        <title>The Global Catalogue of Microorganisms (GCM) 10K type strain sequencing project: providing services to taxonomists for standard genome sequencing and annotation.</title>
        <authorList>
            <consortium name="The Broad Institute Genomics Platform"/>
            <consortium name="The Broad Institute Genome Sequencing Center for Infectious Disease"/>
            <person name="Wu L."/>
            <person name="Ma J."/>
        </authorList>
    </citation>
    <scope>NUCLEOTIDE SEQUENCE [LARGE SCALE GENOMIC DNA]</scope>
    <source>
        <strain evidence="2">CGMCC 4.7400</strain>
    </source>
</reference>
<accession>A0ABW2W920</accession>
<dbReference type="Proteomes" id="UP001597023">
    <property type="component" value="Unassembled WGS sequence"/>
</dbReference>
<evidence type="ECO:0000313" key="1">
    <source>
        <dbReference type="EMBL" id="MFD0315975.1"/>
    </source>
</evidence>
<organism evidence="1 2">
    <name type="scientific">Streptomyces flavalbus</name>
    <dbReference type="NCBI Taxonomy" id="2665155"/>
    <lineage>
        <taxon>Bacteria</taxon>
        <taxon>Bacillati</taxon>
        <taxon>Actinomycetota</taxon>
        <taxon>Actinomycetes</taxon>
        <taxon>Kitasatosporales</taxon>
        <taxon>Streptomycetaceae</taxon>
        <taxon>Streptomyces</taxon>
    </lineage>
</organism>
<dbReference type="Gene3D" id="3.30.420.10">
    <property type="entry name" value="Ribonuclease H-like superfamily/Ribonuclease H"/>
    <property type="match status" value="1"/>
</dbReference>